<protein>
    <submittedName>
        <fullName evidence="16">TonB-dependent hemin/ferrichrome receptor</fullName>
    </submittedName>
</protein>
<comment type="subcellular location">
    <subcellularLocation>
        <location evidence="1 10">Cell outer membrane</location>
        <topology evidence="1 10">Multi-pass membrane protein</topology>
    </subcellularLocation>
</comment>
<reference evidence="16 17" key="1">
    <citation type="submission" date="2015-07" db="EMBL/GenBank/DDBJ databases">
        <title>ATOL: Assembling a taxonomically balanced genome-scale reconstruction of the evolutionary history of the Enterobacteriaceae.</title>
        <authorList>
            <person name="Plunkett G.III."/>
            <person name="Neeno-Eckwall E.C."/>
            <person name="Glasner J.D."/>
            <person name="Perna N.T."/>
        </authorList>
    </citation>
    <scope>NUCLEOTIDE SEQUENCE [LARGE SCALE GENOMIC DNA]</scope>
    <source>
        <strain evidence="16 17">ATCC 35017</strain>
    </source>
</reference>
<dbReference type="OrthoDB" id="6046653at2"/>
<evidence type="ECO:0000259" key="15">
    <source>
        <dbReference type="Pfam" id="PF07715"/>
    </source>
</evidence>
<dbReference type="GO" id="GO:0009279">
    <property type="term" value="C:cell outer membrane"/>
    <property type="evidence" value="ECO:0007669"/>
    <property type="project" value="UniProtKB-SubCell"/>
</dbReference>
<evidence type="ECO:0000256" key="2">
    <source>
        <dbReference type="ARBA" id="ARBA00009810"/>
    </source>
</evidence>
<evidence type="ECO:0000256" key="12">
    <source>
        <dbReference type="SAM" id="MobiDB-lite"/>
    </source>
</evidence>
<feature type="compositionally biased region" description="Basic and acidic residues" evidence="12">
    <location>
        <begin position="257"/>
        <end position="272"/>
    </location>
</feature>
<dbReference type="InterPro" id="IPR011276">
    <property type="entry name" value="TonB_haem/Hb_rcpt"/>
</dbReference>
<dbReference type="NCBIfam" id="TIGR01786">
    <property type="entry name" value="TonB-hemlactrns"/>
    <property type="match status" value="1"/>
</dbReference>
<evidence type="ECO:0000256" key="10">
    <source>
        <dbReference type="PROSITE-ProRule" id="PRU01360"/>
    </source>
</evidence>
<evidence type="ECO:0000256" key="9">
    <source>
        <dbReference type="ARBA" id="ARBA00023237"/>
    </source>
</evidence>
<dbReference type="SUPFAM" id="SSF56935">
    <property type="entry name" value="Porins"/>
    <property type="match status" value="1"/>
</dbReference>
<dbReference type="Gene3D" id="2.40.170.20">
    <property type="entry name" value="TonB-dependent receptor, beta-barrel domain"/>
    <property type="match status" value="1"/>
</dbReference>
<dbReference type="Gene3D" id="2.170.130.10">
    <property type="entry name" value="TonB-dependent receptor, plug domain"/>
    <property type="match status" value="1"/>
</dbReference>
<evidence type="ECO:0000256" key="1">
    <source>
        <dbReference type="ARBA" id="ARBA00004571"/>
    </source>
</evidence>
<keyword evidence="7 11" id="KW-0798">TonB box</keyword>
<comment type="similarity">
    <text evidence="2 10 11">Belongs to the TonB-dependent receptor family.</text>
</comment>
<keyword evidence="4 10" id="KW-1134">Transmembrane beta strand</keyword>
<dbReference type="EMBL" id="LGAA01000019">
    <property type="protein sequence ID" value="KPD02471.1"/>
    <property type="molecule type" value="Genomic_DNA"/>
</dbReference>
<gene>
    <name evidence="16" type="ORF">M992_2185</name>
</gene>
<evidence type="ECO:0000313" key="17">
    <source>
        <dbReference type="Proteomes" id="UP000053226"/>
    </source>
</evidence>
<evidence type="ECO:0000313" key="16">
    <source>
        <dbReference type="EMBL" id="KPD02471.1"/>
    </source>
</evidence>
<feature type="region of interest" description="Disordered" evidence="12">
    <location>
        <begin position="254"/>
        <end position="284"/>
    </location>
</feature>
<dbReference type="NCBIfam" id="TIGR01785">
    <property type="entry name" value="TonB-hemin"/>
    <property type="match status" value="1"/>
</dbReference>
<dbReference type="InterPro" id="IPR000531">
    <property type="entry name" value="Beta-barrel_TonB"/>
</dbReference>
<accession>A0A0N0IA73</accession>
<dbReference type="InterPro" id="IPR037066">
    <property type="entry name" value="Plug_dom_sf"/>
</dbReference>
<feature type="signal peptide" evidence="13">
    <location>
        <begin position="1"/>
        <end position="23"/>
    </location>
</feature>
<dbReference type="PROSITE" id="PS52016">
    <property type="entry name" value="TONB_DEPENDENT_REC_3"/>
    <property type="match status" value="1"/>
</dbReference>
<evidence type="ECO:0000256" key="13">
    <source>
        <dbReference type="SAM" id="SignalP"/>
    </source>
</evidence>
<keyword evidence="9 10" id="KW-0998">Cell outer membrane</keyword>
<evidence type="ECO:0000256" key="5">
    <source>
        <dbReference type="ARBA" id="ARBA00022692"/>
    </source>
</evidence>
<keyword evidence="6 13" id="KW-0732">Signal</keyword>
<keyword evidence="5 10" id="KW-0812">Transmembrane</keyword>
<evidence type="ECO:0000259" key="14">
    <source>
        <dbReference type="Pfam" id="PF00593"/>
    </source>
</evidence>
<evidence type="ECO:0000256" key="3">
    <source>
        <dbReference type="ARBA" id="ARBA00022448"/>
    </source>
</evidence>
<evidence type="ECO:0000256" key="8">
    <source>
        <dbReference type="ARBA" id="ARBA00023136"/>
    </source>
</evidence>
<keyword evidence="17" id="KW-1185">Reference proteome</keyword>
<dbReference type="CDD" id="cd01347">
    <property type="entry name" value="ligand_gated_channel"/>
    <property type="match status" value="1"/>
</dbReference>
<feature type="domain" description="TonB-dependent receptor plug" evidence="15">
    <location>
        <begin position="52"/>
        <end position="154"/>
    </location>
</feature>
<evidence type="ECO:0000256" key="4">
    <source>
        <dbReference type="ARBA" id="ARBA00022452"/>
    </source>
</evidence>
<dbReference type="InterPro" id="IPR036942">
    <property type="entry name" value="Beta-barrel_TonB_sf"/>
</dbReference>
<dbReference type="InterPro" id="IPR010949">
    <property type="entry name" value="TonB_Hb/transfer/lactofer_rcpt"/>
</dbReference>
<evidence type="ECO:0000256" key="11">
    <source>
        <dbReference type="RuleBase" id="RU003357"/>
    </source>
</evidence>
<dbReference type="AlphaFoldDB" id="A0A0N0IA73"/>
<feature type="chain" id="PRO_5005851098" evidence="13">
    <location>
        <begin position="24"/>
        <end position="673"/>
    </location>
</feature>
<keyword evidence="16" id="KW-0675">Receptor</keyword>
<evidence type="ECO:0000256" key="7">
    <source>
        <dbReference type="ARBA" id="ARBA00023077"/>
    </source>
</evidence>
<dbReference type="RefSeq" id="WP_053908624.1">
    <property type="nucleotide sequence ID" value="NZ_CAWMUS010000019.1"/>
</dbReference>
<dbReference type="PANTHER" id="PTHR30069">
    <property type="entry name" value="TONB-DEPENDENT OUTER MEMBRANE RECEPTOR"/>
    <property type="match status" value="1"/>
</dbReference>
<name>A0A0N0IA73_9GAMM</name>
<dbReference type="InterPro" id="IPR012910">
    <property type="entry name" value="Plug_dom"/>
</dbReference>
<comment type="caution">
    <text evidence="16">The sequence shown here is derived from an EMBL/GenBank/DDBJ whole genome shotgun (WGS) entry which is preliminary data.</text>
</comment>
<dbReference type="GO" id="GO:0044718">
    <property type="term" value="P:siderophore transmembrane transport"/>
    <property type="evidence" value="ECO:0007669"/>
    <property type="project" value="TreeGrafter"/>
</dbReference>
<proteinExistence type="inferred from homology"/>
<dbReference type="Proteomes" id="UP000053226">
    <property type="component" value="Unassembled WGS sequence"/>
</dbReference>
<dbReference type="Pfam" id="PF07715">
    <property type="entry name" value="Plug"/>
    <property type="match status" value="1"/>
</dbReference>
<dbReference type="GO" id="GO:0015232">
    <property type="term" value="F:heme transmembrane transporter activity"/>
    <property type="evidence" value="ECO:0007669"/>
    <property type="project" value="InterPro"/>
</dbReference>
<dbReference type="Pfam" id="PF00593">
    <property type="entry name" value="TonB_dep_Rec_b-barrel"/>
    <property type="match status" value="1"/>
</dbReference>
<feature type="domain" description="TonB-dependent receptor-like beta-barrel" evidence="14">
    <location>
        <begin position="240"/>
        <end position="630"/>
    </location>
</feature>
<sequence length="673" mass="74132">MSAILRLSVLAATIASVLSPAQAAEKETANSQKKSKDIITVYATGNQRDSFEAPMMVTVIKNNSPQTQTASTANDILKKIPGIDVSGTGRTNGQDVSMRGFGPKDILTLVDNVRQGTDTGHINGTFIDPALIKQVEIIRGPSALLYGSGAMGGVIAWETVDAKDLLKDNQNLGFRVFTTAASGDHSFGFGGSAFGRNEKFDGLFSFVAKDVGNIRQGGGEETTNDETISNLLAKGSWLIDDSQKLSGQLRYYNNDAYEPKNPQEVKSNDKSNPDTNRTTRQRDTQLTYQLKPADQDWLNLKTTAYYSEVNITARPTAKAINTGYEGRQQKTYGLKVDNRSNIYNLPIAAHNLTYGAETYQQKQDPFANTTSFPNAKITYGSGFLQDEITLKDLPISFIAGTRYDHFKSQSDGNSNITANNWSSKGAVSITPTDWSMLFASYSEAFRAPSMGEMYNDAKHFEIRGRVNYWVPNPNLKPESTQTKEYGFGLRFDNLLLDNDGVQFKASYFDTKAKNYIDTYVDMAKMTTQSVNIDDVKIWGVDATLSYNTDYFNWDLAYNHTASNGKSPQTGTPLTSIKPDSITSTLNVPIQNSGFAVGWIGEFTKHTDYSDSDKMQQQSGYGVSDFYLSYQGEGSLNGFGSSVVLGNAFDKQYYSSQGIPQDGRNAKLLVSYQW</sequence>
<dbReference type="GO" id="GO:0015344">
    <property type="term" value="F:siderophore uptake transmembrane transporter activity"/>
    <property type="evidence" value="ECO:0007669"/>
    <property type="project" value="TreeGrafter"/>
</dbReference>
<evidence type="ECO:0000256" key="6">
    <source>
        <dbReference type="ARBA" id="ARBA00022729"/>
    </source>
</evidence>
<keyword evidence="8 10" id="KW-0472">Membrane</keyword>
<dbReference type="InterPro" id="IPR039426">
    <property type="entry name" value="TonB-dep_rcpt-like"/>
</dbReference>
<keyword evidence="3 10" id="KW-0813">Transport</keyword>
<dbReference type="PANTHER" id="PTHR30069:SF41">
    <property type="entry name" value="HEME_HEMOPEXIN UTILIZATION PROTEIN C"/>
    <property type="match status" value="1"/>
</dbReference>
<organism evidence="16 17">
    <name type="scientific">Moellerella wisconsensis ATCC 35017</name>
    <dbReference type="NCBI Taxonomy" id="1354267"/>
    <lineage>
        <taxon>Bacteria</taxon>
        <taxon>Pseudomonadati</taxon>
        <taxon>Pseudomonadota</taxon>
        <taxon>Gammaproteobacteria</taxon>
        <taxon>Enterobacterales</taxon>
        <taxon>Morganellaceae</taxon>
        <taxon>Moellerella</taxon>
    </lineage>
</organism>